<evidence type="ECO:0000256" key="4">
    <source>
        <dbReference type="ARBA" id="ARBA00023125"/>
    </source>
</evidence>
<dbReference type="InterPro" id="IPR039422">
    <property type="entry name" value="MarR/SlyA-like"/>
</dbReference>
<protein>
    <submittedName>
        <fullName evidence="7">Organic hydroperoxide resistance transcriptional regulator</fullName>
    </submittedName>
</protein>
<keyword evidence="4" id="KW-0238">DNA-binding</keyword>
<keyword evidence="2" id="KW-0963">Cytoplasm</keyword>
<evidence type="ECO:0000256" key="3">
    <source>
        <dbReference type="ARBA" id="ARBA00023015"/>
    </source>
</evidence>
<comment type="caution">
    <text evidence="7">The sequence shown here is derived from an EMBL/GenBank/DDBJ whole genome shotgun (WGS) entry which is preliminary data.</text>
</comment>
<evidence type="ECO:0000313" key="7">
    <source>
        <dbReference type="EMBL" id="KAF0824784.1"/>
    </source>
</evidence>
<dbReference type="PANTHER" id="PTHR33164">
    <property type="entry name" value="TRANSCRIPTIONAL REGULATOR, MARR FAMILY"/>
    <property type="match status" value="1"/>
</dbReference>
<evidence type="ECO:0000259" key="6">
    <source>
        <dbReference type="PROSITE" id="PS50995"/>
    </source>
</evidence>
<dbReference type="InterPro" id="IPR000835">
    <property type="entry name" value="HTH_MarR-typ"/>
</dbReference>
<dbReference type="InterPro" id="IPR055166">
    <property type="entry name" value="Transc_reg_Sar_Rot_HTH"/>
</dbReference>
<gene>
    <name evidence="7" type="ORF">KIS1582_1361</name>
</gene>
<dbReference type="GO" id="GO:0005737">
    <property type="term" value="C:cytoplasm"/>
    <property type="evidence" value="ECO:0007669"/>
    <property type="project" value="UniProtKB-SubCell"/>
</dbReference>
<dbReference type="GO" id="GO:0003677">
    <property type="term" value="F:DNA binding"/>
    <property type="evidence" value="ECO:0007669"/>
    <property type="project" value="UniProtKB-KW"/>
</dbReference>
<dbReference type="PROSITE" id="PS50995">
    <property type="entry name" value="HTH_MARR_2"/>
    <property type="match status" value="1"/>
</dbReference>
<evidence type="ECO:0000256" key="2">
    <source>
        <dbReference type="ARBA" id="ARBA00022490"/>
    </source>
</evidence>
<keyword evidence="5" id="KW-0804">Transcription</keyword>
<accession>A0A800NBJ9</accession>
<dbReference type="GO" id="GO:0006950">
    <property type="term" value="P:response to stress"/>
    <property type="evidence" value="ECO:0007669"/>
    <property type="project" value="TreeGrafter"/>
</dbReference>
<evidence type="ECO:0000256" key="1">
    <source>
        <dbReference type="ARBA" id="ARBA00004496"/>
    </source>
</evidence>
<dbReference type="Proteomes" id="UP000465778">
    <property type="component" value="Unassembled WGS sequence"/>
</dbReference>
<evidence type="ECO:0000256" key="5">
    <source>
        <dbReference type="ARBA" id="ARBA00023163"/>
    </source>
</evidence>
<dbReference type="EMBL" id="VDEM01000010">
    <property type="protein sequence ID" value="KAF0824784.1"/>
    <property type="molecule type" value="Genomic_DNA"/>
</dbReference>
<name>A0A800NBJ9_CYTFI</name>
<feature type="domain" description="HTH marR-type" evidence="6">
    <location>
        <begin position="15"/>
        <end position="145"/>
    </location>
</feature>
<organism evidence="7 8">
    <name type="scientific">Cytobacillus firmus</name>
    <name type="common">Bacillus firmus</name>
    <dbReference type="NCBI Taxonomy" id="1399"/>
    <lineage>
        <taxon>Bacteria</taxon>
        <taxon>Bacillati</taxon>
        <taxon>Bacillota</taxon>
        <taxon>Bacilli</taxon>
        <taxon>Bacillales</taxon>
        <taxon>Bacillaceae</taxon>
        <taxon>Cytobacillus</taxon>
    </lineage>
</organism>
<dbReference type="Gene3D" id="1.10.10.10">
    <property type="entry name" value="Winged helix-like DNA-binding domain superfamily/Winged helix DNA-binding domain"/>
    <property type="match status" value="1"/>
</dbReference>
<comment type="subcellular location">
    <subcellularLocation>
        <location evidence="1">Cytoplasm</location>
    </subcellularLocation>
</comment>
<dbReference type="SUPFAM" id="SSF46785">
    <property type="entry name" value="Winged helix' DNA-binding domain"/>
    <property type="match status" value="1"/>
</dbReference>
<dbReference type="InterPro" id="IPR036390">
    <property type="entry name" value="WH_DNA-bd_sf"/>
</dbReference>
<reference evidence="7 8" key="1">
    <citation type="journal article" date="2020" name="G3 (Bethesda)">
        <title>Whole Genome Sequencing and Comparative Genomics of Two Nematicidal Bacillus Strains Reveals a Wide Range of Possible Virulence Factors.</title>
        <authorList>
            <person name="Susic N."/>
            <person name="Janezic S."/>
            <person name="Rupnik M."/>
            <person name="Geric Stare B."/>
        </authorList>
    </citation>
    <scope>NUCLEOTIDE SEQUENCE [LARGE SCALE GENOMIC DNA]</scope>
    <source>
        <strain evidence="7 8">I-1582</strain>
    </source>
</reference>
<dbReference type="PANTHER" id="PTHR33164:SF5">
    <property type="entry name" value="ORGANIC HYDROPEROXIDE RESISTANCE TRANSCRIPTIONAL REGULATOR"/>
    <property type="match status" value="1"/>
</dbReference>
<dbReference type="RefSeq" id="WP_217486793.1">
    <property type="nucleotide sequence ID" value="NZ_JABVDD010000016.1"/>
</dbReference>
<dbReference type="AlphaFoldDB" id="A0A800NBJ9"/>
<dbReference type="SMART" id="SM00347">
    <property type="entry name" value="HTH_MARR"/>
    <property type="match status" value="1"/>
</dbReference>
<keyword evidence="3" id="KW-0805">Transcription regulation</keyword>
<dbReference type="InterPro" id="IPR036388">
    <property type="entry name" value="WH-like_DNA-bd_sf"/>
</dbReference>
<dbReference type="GO" id="GO:0003700">
    <property type="term" value="F:DNA-binding transcription factor activity"/>
    <property type="evidence" value="ECO:0007669"/>
    <property type="project" value="InterPro"/>
</dbReference>
<proteinExistence type="predicted"/>
<evidence type="ECO:0000313" key="8">
    <source>
        <dbReference type="Proteomes" id="UP000465778"/>
    </source>
</evidence>
<sequence length="153" mass="17606">MPESGDDVKDFFTLDKQLCFAVYETAGEFTKLYTSALQPFGLTYPQYLVLLALWEKDGMTAKELGERLNLGTGTLTPMISRMISNGWLRKERSKADERKVYIFLEEKAHNEKQDITQSVGEAIQTCSIELEVYEELMKLLGNLRMKLRSRVPR</sequence>
<dbReference type="Pfam" id="PF22381">
    <property type="entry name" value="Staph_reg_Sar_Rot"/>
    <property type="match status" value="1"/>
</dbReference>